<feature type="region of interest" description="Disordered" evidence="1">
    <location>
        <begin position="609"/>
        <end position="630"/>
    </location>
</feature>
<sequence>MTAILPESRASPLPWTIDLPFDLGEWTWEAPTAPINRHKKELGRFERLVRWLEGPAQDVSIPAPTPTTPAETISEAQVVLAELRDALAGLTGAQSRSSLSAACKPYMGRLLKLIRLRAISCDDLTLALDPFDSRIREKVSHQTLDCVHAWYLEVVVKAIRDSRIVPSHDAYGTEFWHRFFNQTIALTPQRPTFRLFQTLVIAGVQQIYFKTVPNYYLRLFQANILHHASLPGEKPARAAEQHASLFEQVKFFRKGGLVEFCNRLIESCLSIPGDDEYRKRIAYHLLQTLAYIIPLSKGTFSRFAGQINGTAQWKQQEAFILVRARLLSKARNRIRVATYYHRSLNMGNGQHWYWLIKAALGDIPERQLQNLRTLTHSANIVGNLDELLTAASQMPHAGTLLRDMLIASRDPHVAVAAWATYNDGRQSKAKWGWHIWLPYLRALIEDPEIDVALIWDSVDLLPFKSIETLPARYHLEGIGDRMMLLESMGDWFMSRSDATPRQRLRFIEKCIAHGKVAGKPMSKRLMANLAKLVVRDLEEGSLGRTARLQYLIKMTELHLGPEEAEKVRHQLEGWRWVIVNQDSGAVPKTEFDLQEELGELEAEMDGYHTRQGLGDGELQSECDVQDSAGV</sequence>
<reference evidence="2" key="1">
    <citation type="submission" date="2022-10" db="EMBL/GenBank/DDBJ databases">
        <title>Tapping the CABI collections for fungal endophytes: first genome assemblies for Collariella, Neodidymelliopsis, Ascochyta clinopodiicola, Didymella pomorum, Didymosphaeria variabile, Neocosmospora piperis and Neocucurbitaria cava.</title>
        <authorList>
            <person name="Hill R."/>
        </authorList>
    </citation>
    <scope>NUCLEOTIDE SEQUENCE</scope>
    <source>
        <strain evidence="2">IMI 366586</strain>
    </source>
</reference>
<dbReference type="OrthoDB" id="5428038at2759"/>
<organism evidence="2 3">
    <name type="scientific">Fusarium piperis</name>
    <dbReference type="NCBI Taxonomy" id="1435070"/>
    <lineage>
        <taxon>Eukaryota</taxon>
        <taxon>Fungi</taxon>
        <taxon>Dikarya</taxon>
        <taxon>Ascomycota</taxon>
        <taxon>Pezizomycotina</taxon>
        <taxon>Sordariomycetes</taxon>
        <taxon>Hypocreomycetidae</taxon>
        <taxon>Hypocreales</taxon>
        <taxon>Nectriaceae</taxon>
        <taxon>Fusarium</taxon>
        <taxon>Fusarium solani species complex</taxon>
    </lineage>
</organism>
<proteinExistence type="predicted"/>
<evidence type="ECO:0000313" key="2">
    <source>
        <dbReference type="EMBL" id="KAJ4326576.1"/>
    </source>
</evidence>
<protein>
    <submittedName>
        <fullName evidence="2">Uncharacterized protein</fullName>
    </submittedName>
</protein>
<gene>
    <name evidence="2" type="ORF">N0V84_003006</name>
</gene>
<accession>A0A9W8WIH2</accession>
<evidence type="ECO:0000313" key="3">
    <source>
        <dbReference type="Proteomes" id="UP001140502"/>
    </source>
</evidence>
<keyword evidence="3" id="KW-1185">Reference proteome</keyword>
<comment type="caution">
    <text evidence="2">The sequence shown here is derived from an EMBL/GenBank/DDBJ whole genome shotgun (WGS) entry which is preliminary data.</text>
</comment>
<name>A0A9W8WIH2_9HYPO</name>
<dbReference type="AlphaFoldDB" id="A0A9W8WIH2"/>
<dbReference type="EMBL" id="JAPEUR010000040">
    <property type="protein sequence ID" value="KAJ4326576.1"/>
    <property type="molecule type" value="Genomic_DNA"/>
</dbReference>
<evidence type="ECO:0000256" key="1">
    <source>
        <dbReference type="SAM" id="MobiDB-lite"/>
    </source>
</evidence>
<dbReference type="Proteomes" id="UP001140502">
    <property type="component" value="Unassembled WGS sequence"/>
</dbReference>